<evidence type="ECO:0000313" key="1">
    <source>
        <dbReference type="EMBL" id="STT07337.1"/>
    </source>
</evidence>
<reference evidence="1 2" key="1">
    <citation type="submission" date="2018-06" db="EMBL/GenBank/DDBJ databases">
        <authorList>
            <consortium name="Pathogen Informatics"/>
            <person name="Doyle S."/>
        </authorList>
    </citation>
    <scope>NUCLEOTIDE SEQUENCE [LARGE SCALE GENOMIC DNA]</scope>
    <source>
        <strain evidence="1 2">NCTC11694</strain>
    </source>
</reference>
<proteinExistence type="predicted"/>
<organism evidence="1 2">
    <name type="scientific">Klebsiella michiganensis</name>
    <dbReference type="NCBI Taxonomy" id="1134687"/>
    <lineage>
        <taxon>Bacteria</taxon>
        <taxon>Pseudomonadati</taxon>
        <taxon>Pseudomonadota</taxon>
        <taxon>Gammaproteobacteria</taxon>
        <taxon>Enterobacterales</taxon>
        <taxon>Enterobacteriaceae</taxon>
        <taxon>Klebsiella/Raoultella group</taxon>
        <taxon>Klebsiella</taxon>
    </lineage>
</organism>
<dbReference type="EMBL" id="UGJR01000006">
    <property type="protein sequence ID" value="STT07337.1"/>
    <property type="molecule type" value="Genomic_DNA"/>
</dbReference>
<accession>A0A7H4MW74</accession>
<protein>
    <submittedName>
        <fullName evidence="1">Uncharacterized protein</fullName>
    </submittedName>
</protein>
<dbReference type="AlphaFoldDB" id="A0A7H4MW74"/>
<name>A0A7H4MW74_9ENTR</name>
<evidence type="ECO:0000313" key="2">
    <source>
        <dbReference type="Proteomes" id="UP000255050"/>
    </source>
</evidence>
<sequence>MADGVEVNLTGLESVLGKMDAVSQVTRNKTGVQRCAKQQTSSGTGPAVMPLVSMTFLLKKPFIKILS</sequence>
<dbReference type="Proteomes" id="UP000255050">
    <property type="component" value="Unassembled WGS sequence"/>
</dbReference>
<gene>
    <name evidence="1" type="ORF">NCTC11694_06947</name>
</gene>
<comment type="caution">
    <text evidence="1">The sequence shown here is derived from an EMBL/GenBank/DDBJ whole genome shotgun (WGS) entry which is preliminary data.</text>
</comment>